<dbReference type="Proteomes" id="UP000494106">
    <property type="component" value="Unassembled WGS sequence"/>
</dbReference>
<dbReference type="OrthoDB" id="27140at2759"/>
<dbReference type="InterPro" id="IPR035969">
    <property type="entry name" value="Rab-GAP_TBC_sf"/>
</dbReference>
<dbReference type="SMART" id="SM00164">
    <property type="entry name" value="TBC"/>
    <property type="match status" value="1"/>
</dbReference>
<protein>
    <recommendedName>
        <fullName evidence="2">Rab-GAP TBC domain-containing protein</fullName>
    </recommendedName>
</protein>
<evidence type="ECO:0000313" key="3">
    <source>
        <dbReference type="EMBL" id="CAB3260796.1"/>
    </source>
</evidence>
<dbReference type="InterPro" id="IPR000195">
    <property type="entry name" value="Rab-GAP-TBC_dom"/>
</dbReference>
<dbReference type="PANTHER" id="PTHR22957:SF337">
    <property type="entry name" value="TBC1 DOMAIN FAMILY MEMBER 5"/>
    <property type="match status" value="1"/>
</dbReference>
<feature type="domain" description="Rab-GAP TBC" evidence="2">
    <location>
        <begin position="42"/>
        <end position="285"/>
    </location>
</feature>
<dbReference type="AlphaFoldDB" id="A0A8S1BLW1"/>
<dbReference type="PANTHER" id="PTHR22957">
    <property type="entry name" value="TBC1 DOMAIN FAMILY MEMBER GTPASE-ACTIVATING PROTEIN"/>
    <property type="match status" value="1"/>
</dbReference>
<keyword evidence="4" id="KW-1185">Reference proteome</keyword>
<dbReference type="Gene3D" id="1.10.8.270">
    <property type="entry name" value="putative rabgap domain of human tbc1 domain family member 14 like domains"/>
    <property type="match status" value="1"/>
</dbReference>
<accession>A0A8S1BLW1</accession>
<dbReference type="FunFam" id="1.10.8.270:FF:000011">
    <property type="entry name" value="TBC1 domain family member 5"/>
    <property type="match status" value="1"/>
</dbReference>
<dbReference type="Pfam" id="PF00566">
    <property type="entry name" value="RabGAP-TBC"/>
    <property type="match status" value="1"/>
</dbReference>
<evidence type="ECO:0000259" key="2">
    <source>
        <dbReference type="PROSITE" id="PS50086"/>
    </source>
</evidence>
<proteinExistence type="predicted"/>
<dbReference type="SUPFAM" id="SSF47923">
    <property type="entry name" value="Ypt/Rab-GAP domain of gyp1p"/>
    <property type="match status" value="2"/>
</dbReference>
<sequence>MENNSVDSSPNSPSKSYQEVADYQLDLPTWSIDNLKSIAIQQRLPRPRSLAWSILLNALPPPNADIFSSLKAHRNLYNDLKEKLSMDPRAVIGDDPLSQNEESVWKQHFCDNELKTLILQDVVRTFPEEVYFRDKEVHDMMVRVLFFWARSHSNVGYRQGMHEILAPLLFELHADRTFAPKDLGMLFTAIMKGLEKFYTTGDVVPSSCGTLPTAKVTHNPNEVIRYLDNVREEFLVPLDLELATHLFECNISMELFGIRWLRLLFGREFPRSEIPNLWGFLFSDGPMLPNLHFVIVAMLISMRNTLLDPDPGVILSALMRPVYLCVGYVCALSLHLREPLEHPRPPTPHRPVLPQNHSVENQVQRWHLEESGAELDSGSEGVAEGADVARELAALGLLRAQLPRAAAALAAALPRPPPHVQQPLQQILQLAALVQCRNHALIDVETALEAAEGQTNEKLGKRLLVPVAVMNKRSTSQVMKPVVKKVKEVPLKLFHQGESDASDLPYLDPLRLRTE</sequence>
<dbReference type="EMBL" id="CADEBC010000790">
    <property type="protein sequence ID" value="CAB3260796.1"/>
    <property type="molecule type" value="Genomic_DNA"/>
</dbReference>
<organism evidence="3 4">
    <name type="scientific">Arctia plantaginis</name>
    <name type="common">Wood tiger moth</name>
    <name type="synonym">Phalaena plantaginis</name>
    <dbReference type="NCBI Taxonomy" id="874455"/>
    <lineage>
        <taxon>Eukaryota</taxon>
        <taxon>Metazoa</taxon>
        <taxon>Ecdysozoa</taxon>
        <taxon>Arthropoda</taxon>
        <taxon>Hexapoda</taxon>
        <taxon>Insecta</taxon>
        <taxon>Pterygota</taxon>
        <taxon>Neoptera</taxon>
        <taxon>Endopterygota</taxon>
        <taxon>Lepidoptera</taxon>
        <taxon>Glossata</taxon>
        <taxon>Ditrysia</taxon>
        <taxon>Noctuoidea</taxon>
        <taxon>Erebidae</taxon>
        <taxon>Arctiinae</taxon>
        <taxon>Arctia</taxon>
    </lineage>
</organism>
<keyword evidence="1" id="KW-0343">GTPase activation</keyword>
<dbReference type="Gene3D" id="1.10.472.80">
    <property type="entry name" value="Ypt/Rab-GAP domain of gyp1p, domain 3"/>
    <property type="match status" value="1"/>
</dbReference>
<gene>
    <name evidence="3" type="ORF">APLA_LOCUS17545</name>
</gene>
<name>A0A8S1BLW1_ARCPL</name>
<evidence type="ECO:0000313" key="4">
    <source>
        <dbReference type="Proteomes" id="UP000494106"/>
    </source>
</evidence>
<evidence type="ECO:0000256" key="1">
    <source>
        <dbReference type="ARBA" id="ARBA00022468"/>
    </source>
</evidence>
<dbReference type="GO" id="GO:0005737">
    <property type="term" value="C:cytoplasm"/>
    <property type="evidence" value="ECO:0007669"/>
    <property type="project" value="UniProtKB-ARBA"/>
</dbReference>
<dbReference type="PROSITE" id="PS50086">
    <property type="entry name" value="TBC_RABGAP"/>
    <property type="match status" value="1"/>
</dbReference>
<comment type="caution">
    <text evidence="3">The sequence shown here is derived from an EMBL/GenBank/DDBJ whole genome shotgun (WGS) entry which is preliminary data.</text>
</comment>
<dbReference type="GO" id="GO:0005096">
    <property type="term" value="F:GTPase activator activity"/>
    <property type="evidence" value="ECO:0007669"/>
    <property type="project" value="UniProtKB-KW"/>
</dbReference>
<reference evidence="3 4" key="1">
    <citation type="submission" date="2020-04" db="EMBL/GenBank/DDBJ databases">
        <authorList>
            <person name="Wallbank WR R."/>
            <person name="Pardo Diaz C."/>
            <person name="Kozak K."/>
            <person name="Martin S."/>
            <person name="Jiggins C."/>
            <person name="Moest M."/>
            <person name="Warren A I."/>
            <person name="Byers J.R.P. K."/>
            <person name="Montejo-Kovacevich G."/>
            <person name="Yen C E."/>
        </authorList>
    </citation>
    <scope>NUCLEOTIDE SEQUENCE [LARGE SCALE GENOMIC DNA]</scope>
</reference>